<dbReference type="Proteomes" id="UP001321786">
    <property type="component" value="Chromosome"/>
</dbReference>
<dbReference type="AlphaFoldDB" id="A0AAU9ECY3"/>
<proteinExistence type="predicted"/>
<sequence>MKKMVKVISVIIVIILFAFILNSYQVPKRWLINLITNDERIDKIEYVSVYSNGNIEMIDKFKSDDIEIYTADSDCYESYISDNEVLNKLKKIVLIDSDGNTVDNDEIITEIFQIAEEIKHDIWKFQIIMDDDKYFVIVELNVNWQSPCDFYEYDQTQKKLILFHRFDDVDIIGLSLTKGE</sequence>
<evidence type="ECO:0000313" key="2">
    <source>
        <dbReference type="Proteomes" id="UP001321786"/>
    </source>
</evidence>
<gene>
    <name evidence="1" type="ORF">HLPR_15700</name>
</gene>
<protein>
    <submittedName>
        <fullName evidence="1">Uncharacterized protein</fullName>
    </submittedName>
</protein>
<organism evidence="1 2">
    <name type="scientific">Helicovermis profundi</name>
    <dbReference type="NCBI Taxonomy" id="3065157"/>
    <lineage>
        <taxon>Bacteria</taxon>
        <taxon>Bacillati</taxon>
        <taxon>Bacillota</taxon>
        <taxon>Clostridia</taxon>
        <taxon>Helicovermis</taxon>
    </lineage>
</organism>
<keyword evidence="2" id="KW-1185">Reference proteome</keyword>
<dbReference type="EMBL" id="AP028654">
    <property type="protein sequence ID" value="BEP29239.1"/>
    <property type="molecule type" value="Genomic_DNA"/>
</dbReference>
<reference evidence="1 2" key="1">
    <citation type="submission" date="2023-08" db="EMBL/GenBank/DDBJ databases">
        <title>Helicovermis profunda gen. nov., sp. nov., a novel mesophilic, fermentative bacterium within the Bacillota from a deep-sea hydrothermal vent chimney.</title>
        <authorList>
            <person name="Miyazaki U."/>
            <person name="Mizutani D."/>
            <person name="Hashimoto Y."/>
            <person name="Tame A."/>
            <person name="Sawayama S."/>
            <person name="Miyazaki J."/>
            <person name="Takai K."/>
            <person name="Nakagawa S."/>
        </authorList>
    </citation>
    <scope>NUCLEOTIDE SEQUENCE [LARGE SCALE GENOMIC DNA]</scope>
    <source>
        <strain evidence="1 2">S502</strain>
    </source>
</reference>
<accession>A0AAU9ECY3</accession>
<dbReference type="RefSeq" id="WP_338534895.1">
    <property type="nucleotide sequence ID" value="NZ_AP028654.1"/>
</dbReference>
<evidence type="ECO:0000313" key="1">
    <source>
        <dbReference type="EMBL" id="BEP29239.1"/>
    </source>
</evidence>
<name>A0AAU9ECY3_9FIRM</name>
<dbReference type="KEGG" id="hprf:HLPR_15700"/>